<evidence type="ECO:0008006" key="3">
    <source>
        <dbReference type="Google" id="ProtNLM"/>
    </source>
</evidence>
<dbReference type="SUPFAM" id="SSF54909">
    <property type="entry name" value="Dimeric alpha+beta barrel"/>
    <property type="match status" value="1"/>
</dbReference>
<dbReference type="Proteomes" id="UP000316624">
    <property type="component" value="Unassembled WGS sequence"/>
</dbReference>
<accession>A0A562KEH5</accession>
<dbReference type="AlphaFoldDB" id="A0A562KEH5"/>
<evidence type="ECO:0000313" key="1">
    <source>
        <dbReference type="EMBL" id="TWH93791.1"/>
    </source>
</evidence>
<name>A0A562KEH5_SPHWJ</name>
<dbReference type="Gene3D" id="3.30.70.100">
    <property type="match status" value="1"/>
</dbReference>
<keyword evidence="2" id="KW-1185">Reference proteome</keyword>
<sequence>MGEYKLVVLTRPVEGREEEFNDWYNNQHLDDVLAIPGFTAAQRFRLKGDPMKPGAWNYFAIYEVSHDDPKAVIDDMMSRVGTDRMPMSEAMAEDLYCELFEEITPRKVAKVAQAA</sequence>
<evidence type="ECO:0000313" key="2">
    <source>
        <dbReference type="Proteomes" id="UP000316624"/>
    </source>
</evidence>
<dbReference type="InterPro" id="IPR011008">
    <property type="entry name" value="Dimeric_a/b-barrel"/>
</dbReference>
<gene>
    <name evidence="1" type="ORF">IQ35_02001</name>
</gene>
<reference evidence="1 2" key="1">
    <citation type="journal article" date="2015" name="Stand. Genomic Sci.">
        <title>Genomic Encyclopedia of Bacterial and Archaeal Type Strains, Phase III: the genomes of soil and plant-associated and newly described type strains.</title>
        <authorList>
            <person name="Whitman W.B."/>
            <person name="Woyke T."/>
            <person name="Klenk H.P."/>
            <person name="Zhou Y."/>
            <person name="Lilburn T.G."/>
            <person name="Beck B.J."/>
            <person name="De Vos P."/>
            <person name="Vandamme P."/>
            <person name="Eisen J.A."/>
            <person name="Garrity G."/>
            <person name="Hugenholtz P."/>
            <person name="Kyrpides N.C."/>
        </authorList>
    </citation>
    <scope>NUCLEOTIDE SEQUENCE [LARGE SCALE GENOMIC DNA]</scope>
    <source>
        <strain evidence="1 2">CGMCC 1.7748</strain>
    </source>
</reference>
<comment type="caution">
    <text evidence="1">The sequence shown here is derived from an EMBL/GenBank/DDBJ whole genome shotgun (WGS) entry which is preliminary data.</text>
</comment>
<proteinExistence type="predicted"/>
<dbReference type="RefSeq" id="WP_031291396.1">
    <property type="nucleotide sequence ID" value="NZ_JACIIY010000004.1"/>
</dbReference>
<protein>
    <recommendedName>
        <fullName evidence="3">EthD domain-containing protein</fullName>
    </recommendedName>
</protein>
<organism evidence="1 2">
    <name type="scientific">Sphingobium wenxiniae (strain DSM 21828 / CGMCC 1.7748 / JZ-1)</name>
    <dbReference type="NCBI Taxonomy" id="595605"/>
    <lineage>
        <taxon>Bacteria</taxon>
        <taxon>Pseudomonadati</taxon>
        <taxon>Pseudomonadota</taxon>
        <taxon>Alphaproteobacteria</taxon>
        <taxon>Sphingomonadales</taxon>
        <taxon>Sphingomonadaceae</taxon>
        <taxon>Sphingobium</taxon>
    </lineage>
</organism>
<dbReference type="EMBL" id="VLKK01000006">
    <property type="protein sequence ID" value="TWH93791.1"/>
    <property type="molecule type" value="Genomic_DNA"/>
</dbReference>